<evidence type="ECO:0000256" key="1">
    <source>
        <dbReference type="SAM" id="SignalP"/>
    </source>
</evidence>
<dbReference type="HOGENOM" id="CLU_675608_0_0_9"/>
<name>G8LUX9_ACECE</name>
<reference evidence="3" key="1">
    <citation type="submission" date="2011-12" db="EMBL/GenBank/DDBJ databases">
        <title>Complete sequence of Clostridium clariflavum DSM 19732.</title>
        <authorList>
            <consortium name="US DOE Joint Genome Institute"/>
            <person name="Lucas S."/>
            <person name="Han J."/>
            <person name="Lapidus A."/>
            <person name="Cheng J.-F."/>
            <person name="Goodwin L."/>
            <person name="Pitluck S."/>
            <person name="Peters L."/>
            <person name="Teshima H."/>
            <person name="Detter J.C."/>
            <person name="Han C."/>
            <person name="Tapia R."/>
            <person name="Land M."/>
            <person name="Hauser L."/>
            <person name="Kyrpides N."/>
            <person name="Ivanova N."/>
            <person name="Pagani I."/>
            <person name="Kitzmiller T."/>
            <person name="Lynd L."/>
            <person name="Izquierdo J."/>
            <person name="Woyke T."/>
        </authorList>
    </citation>
    <scope>NUCLEOTIDE SEQUENCE [LARGE SCALE GENOMIC DNA]</scope>
    <source>
        <strain evidence="3">DSM 19732 / NBRC 101661 / EBR45</strain>
    </source>
</reference>
<organism evidence="2 3">
    <name type="scientific">Acetivibrio clariflavus (strain DSM 19732 / NBRC 101661 / EBR45)</name>
    <name type="common">Clostridium clariflavum</name>
    <dbReference type="NCBI Taxonomy" id="720554"/>
    <lineage>
        <taxon>Bacteria</taxon>
        <taxon>Bacillati</taxon>
        <taxon>Bacillota</taxon>
        <taxon>Clostridia</taxon>
        <taxon>Eubacteriales</taxon>
        <taxon>Oscillospiraceae</taxon>
        <taxon>Acetivibrio</taxon>
    </lineage>
</organism>
<sequence precursor="true">MKKAAIIMIAILIMTGCSARNIHKQPDTTTVAPVLTTGNEERGFATQEPGEQLTAQPQTTDKKQSAIETEWFEGAIGNSKIHAKFEFSDKDVYGVYYYDQYKTDIKLEGSISDFAEMRDFQTVSLTEDTDKKGNIVGCFRSKDYFQGYWKSGDVIYPMYLIREGSDITSPKPPSAEIMKFDGLWTGKSSNYFAGSEADIKVLFDDLIHFELNAFSGANSGWLSSFAIVENGSAKAVFKDTTYIGDDENVFFEFRIENDLLKLNSNRYDYGCGAGVGFDSEYVFGKKEISMPTALDVGIVETEEQEKVFRELVGDRYDDFISYTVYVGYSEVMMDGEKVKAGASSLRGAHGNCFYIISPKYIYAAIVGFNEIYYYTNDKKYANKIPEPMAEWAKGIDKIIYKSTFARE</sequence>
<proteinExistence type="predicted"/>
<evidence type="ECO:0000313" key="2">
    <source>
        <dbReference type="EMBL" id="AEV68509.1"/>
    </source>
</evidence>
<dbReference type="RefSeq" id="WP_014255094.1">
    <property type="nucleotide sequence ID" value="NC_016627.1"/>
</dbReference>
<reference evidence="2 3" key="2">
    <citation type="journal article" date="2012" name="Stand. Genomic Sci.">
        <title>Complete Genome Sequence of Clostridium clariflavum DSM 19732.</title>
        <authorList>
            <person name="Izquierdo J.A."/>
            <person name="Goodwin L."/>
            <person name="Davenport K.W."/>
            <person name="Teshima H."/>
            <person name="Bruce D."/>
            <person name="Detter C."/>
            <person name="Tapia R."/>
            <person name="Han S."/>
            <person name="Land M."/>
            <person name="Hauser L."/>
            <person name="Jeffries C.D."/>
            <person name="Han J."/>
            <person name="Pitluck S."/>
            <person name="Nolan M."/>
            <person name="Chen A."/>
            <person name="Huntemann M."/>
            <person name="Mavromatis K."/>
            <person name="Mikhailova N."/>
            <person name="Liolios K."/>
            <person name="Woyke T."/>
            <person name="Lynd L.R."/>
        </authorList>
    </citation>
    <scope>NUCLEOTIDE SEQUENCE [LARGE SCALE GENOMIC DNA]</scope>
    <source>
        <strain evidence="3">DSM 19732 / NBRC 101661 / EBR45</strain>
    </source>
</reference>
<gene>
    <name evidence="2" type="ordered locus">Clocl_1905</name>
</gene>
<accession>G8LUX9</accession>
<feature type="signal peptide" evidence="1">
    <location>
        <begin position="1"/>
        <end position="19"/>
    </location>
</feature>
<feature type="chain" id="PRO_5039619022" description="Lipoprotein" evidence="1">
    <location>
        <begin position="20"/>
        <end position="407"/>
    </location>
</feature>
<dbReference type="AlphaFoldDB" id="G8LUX9"/>
<protein>
    <recommendedName>
        <fullName evidence="4">Lipoprotein</fullName>
    </recommendedName>
</protein>
<dbReference type="Proteomes" id="UP000005435">
    <property type="component" value="Chromosome"/>
</dbReference>
<evidence type="ECO:0008006" key="4">
    <source>
        <dbReference type="Google" id="ProtNLM"/>
    </source>
</evidence>
<keyword evidence="1" id="KW-0732">Signal</keyword>
<evidence type="ECO:0000313" key="3">
    <source>
        <dbReference type="Proteomes" id="UP000005435"/>
    </source>
</evidence>
<dbReference type="PROSITE" id="PS51257">
    <property type="entry name" value="PROKAR_LIPOPROTEIN"/>
    <property type="match status" value="1"/>
</dbReference>
<keyword evidence="3" id="KW-1185">Reference proteome</keyword>
<dbReference type="KEGG" id="ccl:Clocl_1905"/>
<dbReference type="eggNOG" id="COG4461">
    <property type="taxonomic scope" value="Bacteria"/>
</dbReference>
<dbReference type="EMBL" id="CP003065">
    <property type="protein sequence ID" value="AEV68509.1"/>
    <property type="molecule type" value="Genomic_DNA"/>
</dbReference>
<dbReference type="OrthoDB" id="2086244at2"/>